<dbReference type="GO" id="GO:0006813">
    <property type="term" value="P:potassium ion transport"/>
    <property type="evidence" value="ECO:0000318"/>
    <property type="project" value="GO_Central"/>
</dbReference>
<name>A0A251V1W5_HELAN</name>
<proteinExistence type="predicted"/>
<organism evidence="2 3">
    <name type="scientific">Helianthus annuus</name>
    <name type="common">Common sunflower</name>
    <dbReference type="NCBI Taxonomy" id="4232"/>
    <lineage>
        <taxon>Eukaryota</taxon>
        <taxon>Viridiplantae</taxon>
        <taxon>Streptophyta</taxon>
        <taxon>Embryophyta</taxon>
        <taxon>Tracheophyta</taxon>
        <taxon>Spermatophyta</taxon>
        <taxon>Magnoliopsida</taxon>
        <taxon>eudicotyledons</taxon>
        <taxon>Gunneridae</taxon>
        <taxon>Pentapetalae</taxon>
        <taxon>asterids</taxon>
        <taxon>campanulids</taxon>
        <taxon>Asterales</taxon>
        <taxon>Asteraceae</taxon>
        <taxon>Asteroideae</taxon>
        <taxon>Heliantheae alliance</taxon>
        <taxon>Heliantheae</taxon>
        <taxon>Helianthus</taxon>
    </lineage>
</organism>
<evidence type="ECO:0000313" key="2">
    <source>
        <dbReference type="EMBL" id="OTG28962.1"/>
    </source>
</evidence>
<evidence type="ECO:0000313" key="3">
    <source>
        <dbReference type="Proteomes" id="UP000215914"/>
    </source>
</evidence>
<dbReference type="InParanoid" id="A0A251V1W5"/>
<keyword evidence="3" id="KW-1185">Reference proteome</keyword>
<keyword evidence="1" id="KW-0812">Transmembrane</keyword>
<reference evidence="3" key="1">
    <citation type="journal article" date="2017" name="Nature">
        <title>The sunflower genome provides insights into oil metabolism, flowering and Asterid evolution.</title>
        <authorList>
            <person name="Badouin H."/>
            <person name="Gouzy J."/>
            <person name="Grassa C.J."/>
            <person name="Murat F."/>
            <person name="Staton S.E."/>
            <person name="Cottret L."/>
            <person name="Lelandais-Briere C."/>
            <person name="Owens G.L."/>
            <person name="Carrere S."/>
            <person name="Mayjonade B."/>
            <person name="Legrand L."/>
            <person name="Gill N."/>
            <person name="Kane N.C."/>
            <person name="Bowers J.E."/>
            <person name="Hubner S."/>
            <person name="Bellec A."/>
            <person name="Berard A."/>
            <person name="Berges H."/>
            <person name="Blanchet N."/>
            <person name="Boniface M.C."/>
            <person name="Brunel D."/>
            <person name="Catrice O."/>
            <person name="Chaidir N."/>
            <person name="Claudel C."/>
            <person name="Donnadieu C."/>
            <person name="Faraut T."/>
            <person name="Fievet G."/>
            <person name="Helmstetter N."/>
            <person name="King M."/>
            <person name="Knapp S.J."/>
            <person name="Lai Z."/>
            <person name="Le Paslier M.C."/>
            <person name="Lippi Y."/>
            <person name="Lorenzon L."/>
            <person name="Mandel J.R."/>
            <person name="Marage G."/>
            <person name="Marchand G."/>
            <person name="Marquand E."/>
            <person name="Bret-Mestries E."/>
            <person name="Morien E."/>
            <person name="Nambeesan S."/>
            <person name="Nguyen T."/>
            <person name="Pegot-Espagnet P."/>
            <person name="Pouilly N."/>
            <person name="Raftis F."/>
            <person name="Sallet E."/>
            <person name="Schiex T."/>
            <person name="Thomas J."/>
            <person name="Vandecasteele C."/>
            <person name="Vares D."/>
            <person name="Vear F."/>
            <person name="Vautrin S."/>
            <person name="Crespi M."/>
            <person name="Mangin B."/>
            <person name="Burke J.M."/>
            <person name="Salse J."/>
            <person name="Munos S."/>
            <person name="Vincourt P."/>
            <person name="Rieseberg L.H."/>
            <person name="Langlade N.B."/>
        </authorList>
    </citation>
    <scope>NUCLEOTIDE SEQUENCE [LARGE SCALE GENOMIC DNA]</scope>
    <source>
        <strain evidence="3">cv. SF193</strain>
    </source>
</reference>
<feature type="transmembrane region" description="Helical" evidence="1">
    <location>
        <begin position="174"/>
        <end position="194"/>
    </location>
</feature>
<dbReference type="EMBL" id="CM007893">
    <property type="protein sequence ID" value="OTG28962.1"/>
    <property type="molecule type" value="Genomic_DNA"/>
</dbReference>
<evidence type="ECO:0000256" key="1">
    <source>
        <dbReference type="SAM" id="Phobius"/>
    </source>
</evidence>
<sequence>MILFSHGSTFPLPSLPSLSQLTSHQIFSSTFSLSLSLSLWRLKHMPTIRVFVRTATIMTLAAAACGQQQAIDSDDEEYQDNTSTNNPCLVRFGLLKCLLKVLEQLSGHSPVFSKEKLRWSVLGIAILAAVVGSQAIIFGFRDTKHISNATESYLSLGNESLIEAERNSWVQKELFATLSIILVTVVCSLGLPVIMPSLATWMYLTVPLAPYTCERLIRADILWLLTTEFHTIYWVQLAPWFSLLQRICDSCESLKMRKINLGPGQWKQLNRKKG</sequence>
<keyword evidence="1" id="KW-1133">Transmembrane helix</keyword>
<dbReference type="Proteomes" id="UP000215914">
    <property type="component" value="Chromosome 4"/>
</dbReference>
<keyword evidence="1" id="KW-0472">Membrane</keyword>
<gene>
    <name evidence="2" type="ORF">HannXRQ_Chr04g0117071</name>
</gene>
<feature type="transmembrane region" description="Helical" evidence="1">
    <location>
        <begin position="119"/>
        <end position="140"/>
    </location>
</feature>
<dbReference type="AlphaFoldDB" id="A0A251V1W5"/>
<dbReference type="GO" id="GO:0016020">
    <property type="term" value="C:membrane"/>
    <property type="evidence" value="ECO:0000318"/>
    <property type="project" value="GO_Central"/>
</dbReference>
<dbReference type="GO" id="GO:0015079">
    <property type="term" value="F:potassium ion transmembrane transporter activity"/>
    <property type="evidence" value="ECO:0000318"/>
    <property type="project" value="GO_Central"/>
</dbReference>
<protein>
    <submittedName>
        <fullName evidence="2">Uncharacterized protein</fullName>
    </submittedName>
</protein>
<accession>A0A251V1W5</accession>